<keyword evidence="2" id="KW-0175">Coiled coil</keyword>
<dbReference type="AlphaFoldDB" id="A0A5M8FMU5"/>
<dbReference type="Gene3D" id="2.40.50.100">
    <property type="match status" value="1"/>
</dbReference>
<dbReference type="NCBIfam" id="TIGR01730">
    <property type="entry name" value="RND_mfp"/>
    <property type="match status" value="1"/>
</dbReference>
<sequence>MLFPTPNRRALALLSILLPLVLAAVWLALTSGPLAPVPVTVAVVEERAIAPALFGIGTIEARYRYRIGPTVAGRVRRVEVQVGDRVHAGQLLGEMDPVDLDERVAAQDAALRRAEAGVAAARAQVTDARARLEFAGAQVRRYEQLLQARTASEDTVEARRQEAQVAEAGLATALANLESAEQDLLRVRAEREALARQRGNLRLLAPVDGLVVARDAEPGSTVVAGQAVVELVDPATLWIDARFDQLGSGGLRAGLEARIALRSRPSETLAGSVLRVEPQADAVTEELRAKIAFARLPEPLPRLGELAEVTLALASQPPAPALPNAALQWRDGQLGVWRLVDAGPRFAAIETGLRDLDGWVQIGAGLTGGDRVVLYSQAPLRPGRSVKIVEAIPGVLR</sequence>
<feature type="coiled-coil region" evidence="2">
    <location>
        <begin position="163"/>
        <end position="197"/>
    </location>
</feature>
<name>A0A5M8FMU5_9GAMM</name>
<dbReference type="Gene3D" id="2.40.30.170">
    <property type="match status" value="1"/>
</dbReference>
<dbReference type="Pfam" id="PF25917">
    <property type="entry name" value="BSH_RND"/>
    <property type="match status" value="1"/>
</dbReference>
<evidence type="ECO:0000259" key="3">
    <source>
        <dbReference type="Pfam" id="PF25917"/>
    </source>
</evidence>
<dbReference type="InterPro" id="IPR006143">
    <property type="entry name" value="RND_pump_MFP"/>
</dbReference>
<dbReference type="Proteomes" id="UP000322981">
    <property type="component" value="Unassembled WGS sequence"/>
</dbReference>
<organism evidence="4 5">
    <name type="scientific">Thiohalocapsa marina</name>
    <dbReference type="NCBI Taxonomy" id="424902"/>
    <lineage>
        <taxon>Bacteria</taxon>
        <taxon>Pseudomonadati</taxon>
        <taxon>Pseudomonadota</taxon>
        <taxon>Gammaproteobacteria</taxon>
        <taxon>Chromatiales</taxon>
        <taxon>Chromatiaceae</taxon>
        <taxon>Thiohalocapsa</taxon>
    </lineage>
</organism>
<keyword evidence="5" id="KW-1185">Reference proteome</keyword>
<dbReference type="RefSeq" id="WP_150092749.1">
    <property type="nucleotide sequence ID" value="NZ_JBFUOH010000107.1"/>
</dbReference>
<proteinExistence type="inferred from homology"/>
<dbReference type="PANTHER" id="PTHR30469:SF15">
    <property type="entry name" value="HLYD FAMILY OF SECRETION PROTEINS"/>
    <property type="match status" value="1"/>
</dbReference>
<evidence type="ECO:0000313" key="5">
    <source>
        <dbReference type="Proteomes" id="UP000322981"/>
    </source>
</evidence>
<evidence type="ECO:0000256" key="1">
    <source>
        <dbReference type="ARBA" id="ARBA00009477"/>
    </source>
</evidence>
<evidence type="ECO:0000313" key="4">
    <source>
        <dbReference type="EMBL" id="KAA6185320.1"/>
    </source>
</evidence>
<accession>A0A5M8FMU5</accession>
<dbReference type="EMBL" id="VWXX01000011">
    <property type="protein sequence ID" value="KAA6185320.1"/>
    <property type="molecule type" value="Genomic_DNA"/>
</dbReference>
<dbReference type="OrthoDB" id="9781888at2"/>
<comment type="similarity">
    <text evidence="1">Belongs to the membrane fusion protein (MFP) (TC 8.A.1) family.</text>
</comment>
<feature type="domain" description="Multidrug resistance protein MdtA-like barrel-sandwich hybrid" evidence="3">
    <location>
        <begin position="67"/>
        <end position="230"/>
    </location>
</feature>
<dbReference type="GO" id="GO:1990281">
    <property type="term" value="C:efflux pump complex"/>
    <property type="evidence" value="ECO:0007669"/>
    <property type="project" value="TreeGrafter"/>
</dbReference>
<dbReference type="PANTHER" id="PTHR30469">
    <property type="entry name" value="MULTIDRUG RESISTANCE PROTEIN MDTA"/>
    <property type="match status" value="1"/>
</dbReference>
<dbReference type="SUPFAM" id="SSF111369">
    <property type="entry name" value="HlyD-like secretion proteins"/>
    <property type="match status" value="1"/>
</dbReference>
<gene>
    <name evidence="4" type="ORF">F2Q65_09485</name>
</gene>
<evidence type="ECO:0000256" key="2">
    <source>
        <dbReference type="SAM" id="Coils"/>
    </source>
</evidence>
<dbReference type="Gene3D" id="2.40.420.20">
    <property type="match status" value="1"/>
</dbReference>
<dbReference type="GO" id="GO:0015562">
    <property type="term" value="F:efflux transmembrane transporter activity"/>
    <property type="evidence" value="ECO:0007669"/>
    <property type="project" value="TreeGrafter"/>
</dbReference>
<dbReference type="Gene3D" id="1.10.287.470">
    <property type="entry name" value="Helix hairpin bin"/>
    <property type="match status" value="1"/>
</dbReference>
<comment type="caution">
    <text evidence="4">The sequence shown here is derived from an EMBL/GenBank/DDBJ whole genome shotgun (WGS) entry which is preliminary data.</text>
</comment>
<protein>
    <submittedName>
        <fullName evidence="4">Efflux RND transporter periplasmic adaptor subunit</fullName>
    </submittedName>
</protein>
<dbReference type="InterPro" id="IPR058625">
    <property type="entry name" value="MdtA-like_BSH"/>
</dbReference>
<reference evidence="4 5" key="1">
    <citation type="submission" date="2019-09" db="EMBL/GenBank/DDBJ databases">
        <title>Whole-genome sequence of the purple sulfur bacterium Thiohalocapsa marina DSM 19078.</title>
        <authorList>
            <person name="Kyndt J.A."/>
            <person name="Meyer T.E."/>
        </authorList>
    </citation>
    <scope>NUCLEOTIDE SEQUENCE [LARGE SCALE GENOMIC DNA]</scope>
    <source>
        <strain evidence="4 5">DSM 19078</strain>
    </source>
</reference>